<dbReference type="EMBL" id="JACHNC010000001">
    <property type="protein sequence ID" value="MBB4747755.1"/>
    <property type="molecule type" value="Genomic_DNA"/>
</dbReference>
<reference evidence="5 6" key="1">
    <citation type="submission" date="2020-08" db="EMBL/GenBank/DDBJ databases">
        <title>Sequencing the genomes of 1000 actinobacteria strains.</title>
        <authorList>
            <person name="Klenk H.-P."/>
        </authorList>
    </citation>
    <scope>NUCLEOTIDE SEQUENCE [LARGE SCALE GENOMIC DNA]</scope>
    <source>
        <strain evidence="5 6">DSM 43150</strain>
    </source>
</reference>
<dbReference type="EMBL" id="BOMP01000156">
    <property type="protein sequence ID" value="GIE45172.1"/>
    <property type="molecule type" value="Genomic_DNA"/>
</dbReference>
<dbReference type="InterPro" id="IPR024455">
    <property type="entry name" value="Phage_capsid"/>
</dbReference>
<evidence type="ECO:0000256" key="1">
    <source>
        <dbReference type="ARBA" id="ARBA00004328"/>
    </source>
</evidence>
<evidence type="ECO:0000313" key="5">
    <source>
        <dbReference type="EMBL" id="MBB4747755.1"/>
    </source>
</evidence>
<protein>
    <submittedName>
        <fullName evidence="5">HK97 family phage major capsid protein</fullName>
    </submittedName>
</protein>
<organism evidence="5 6">
    <name type="scientific">Actinoplanes lobatus</name>
    <dbReference type="NCBI Taxonomy" id="113568"/>
    <lineage>
        <taxon>Bacteria</taxon>
        <taxon>Bacillati</taxon>
        <taxon>Actinomycetota</taxon>
        <taxon>Actinomycetes</taxon>
        <taxon>Micromonosporales</taxon>
        <taxon>Micromonosporaceae</taxon>
        <taxon>Actinoplanes</taxon>
    </lineage>
</organism>
<keyword evidence="7" id="KW-1185">Reference proteome</keyword>
<evidence type="ECO:0000259" key="3">
    <source>
        <dbReference type="Pfam" id="PF05065"/>
    </source>
</evidence>
<dbReference type="SUPFAM" id="SSF56563">
    <property type="entry name" value="Major capsid protein gp5"/>
    <property type="match status" value="1"/>
</dbReference>
<evidence type="ECO:0000313" key="6">
    <source>
        <dbReference type="Proteomes" id="UP000590511"/>
    </source>
</evidence>
<gene>
    <name evidence="4" type="ORF">Alo02nite_80700</name>
    <name evidence="5" type="ORF">BJ964_001916</name>
</gene>
<evidence type="ECO:0000313" key="4">
    <source>
        <dbReference type="EMBL" id="GIE45172.1"/>
    </source>
</evidence>
<sequence>MKHRKPELIRTDIKALGEELTALGELAEPTDDDVTRATTGIPEEFDRLEAELAASEKAAVDRERIISRAAEISNREDGDGARRPDTRRRGAPHIRRSTESIFAGLDLVRSGRFDDGDVIERAQYVIDRAPRHLSTEGREKAERLVTVDPGDRSRQAALIARHILCTGGDDYAEAFRAYMETGFPDEVLRATMTLAPASGGYLVPFTLDPSIVLSNAGIVDPLRRISTVKTIATDDWNGVTSAGVSTAWTAEGQEMTDGSPTFGQPTITPKRADAWVEGTYEMLADTGFASELGRLLADAKQIHEGQAFATGNVGATRPRGVVAKVASVAGCLVPAAANGALAQADVYAVSDALRPRDADKAVWLANKRIYNKIKQLDTSGGSAFWANMGVGRPSQLLGADNYEASSMTGTIAAGANVLLAGNFEMFYIVDRIGMSVQYDPMLKGANGRANGKAGWAAFWRVGADVVDPDAFRLLQLATAPAVAALG</sequence>
<reference evidence="4 7" key="2">
    <citation type="submission" date="2021-01" db="EMBL/GenBank/DDBJ databases">
        <title>Whole genome shotgun sequence of Actinoplanes lobatus NBRC 12513.</title>
        <authorList>
            <person name="Komaki H."/>
            <person name="Tamura T."/>
        </authorList>
    </citation>
    <scope>NUCLEOTIDE SEQUENCE [LARGE SCALE GENOMIC DNA]</scope>
    <source>
        <strain evidence="4 7">NBRC 12513</strain>
    </source>
</reference>
<dbReference type="AlphaFoldDB" id="A0A7W7HC15"/>
<proteinExistence type="predicted"/>
<name>A0A7W7HC15_9ACTN</name>
<feature type="domain" description="Phage capsid-like C-terminal" evidence="3">
    <location>
        <begin position="199"/>
        <end position="475"/>
    </location>
</feature>
<accession>A0A7W7HC15</accession>
<dbReference type="InterPro" id="IPR054612">
    <property type="entry name" value="Phage_capsid-like_C"/>
</dbReference>
<comment type="subcellular location">
    <subcellularLocation>
        <location evidence="1">Virion</location>
    </subcellularLocation>
</comment>
<feature type="region of interest" description="Disordered" evidence="2">
    <location>
        <begin position="75"/>
        <end position="95"/>
    </location>
</feature>
<evidence type="ECO:0000256" key="2">
    <source>
        <dbReference type="SAM" id="MobiDB-lite"/>
    </source>
</evidence>
<dbReference type="RefSeq" id="WP_188120354.1">
    <property type="nucleotide sequence ID" value="NZ_BOMP01000156.1"/>
</dbReference>
<comment type="caution">
    <text evidence="5">The sequence shown here is derived from an EMBL/GenBank/DDBJ whole genome shotgun (WGS) entry which is preliminary data.</text>
</comment>
<feature type="compositionally biased region" description="Basic and acidic residues" evidence="2">
    <location>
        <begin position="75"/>
        <end position="88"/>
    </location>
</feature>
<evidence type="ECO:0000313" key="7">
    <source>
        <dbReference type="Proteomes" id="UP000631312"/>
    </source>
</evidence>
<dbReference type="Proteomes" id="UP000590511">
    <property type="component" value="Unassembled WGS sequence"/>
</dbReference>
<dbReference type="Proteomes" id="UP000631312">
    <property type="component" value="Unassembled WGS sequence"/>
</dbReference>
<dbReference type="Pfam" id="PF05065">
    <property type="entry name" value="Phage_capsid"/>
    <property type="match status" value="1"/>
</dbReference>
<dbReference type="NCBIfam" id="TIGR01554">
    <property type="entry name" value="major_cap_HK97"/>
    <property type="match status" value="1"/>
</dbReference>